<keyword evidence="13" id="KW-1185">Reference proteome</keyword>
<evidence type="ECO:0000256" key="1">
    <source>
        <dbReference type="ARBA" id="ARBA00001947"/>
    </source>
</evidence>
<dbReference type="GO" id="GO:0004817">
    <property type="term" value="F:cysteine-tRNA ligase activity"/>
    <property type="evidence" value="ECO:0007669"/>
    <property type="project" value="UniProtKB-EC"/>
</dbReference>
<accession>A0A913XPX1</accession>
<dbReference type="RefSeq" id="XP_020907430.1">
    <property type="nucleotide sequence ID" value="XM_021051771.1"/>
</dbReference>
<reference evidence="12" key="1">
    <citation type="submission" date="2022-11" db="UniProtKB">
        <authorList>
            <consortium name="EnsemblMetazoa"/>
        </authorList>
    </citation>
    <scope>IDENTIFICATION</scope>
</reference>
<dbReference type="GeneID" id="110245488"/>
<protein>
    <recommendedName>
        <fullName evidence="2">cysteine--tRNA ligase</fullName>
        <ecNumber evidence="2">6.1.1.16</ecNumber>
    </recommendedName>
    <alternativeName>
        <fullName evidence="10">Cysteinyl-tRNA synthetase</fullName>
    </alternativeName>
</protein>
<keyword evidence="5" id="KW-0547">Nucleotide-binding</keyword>
<dbReference type="CDD" id="cd00672">
    <property type="entry name" value="CysRS_core"/>
    <property type="match status" value="1"/>
</dbReference>
<dbReference type="InterPro" id="IPR014729">
    <property type="entry name" value="Rossmann-like_a/b/a_fold"/>
</dbReference>
<dbReference type="GO" id="GO:0005524">
    <property type="term" value="F:ATP binding"/>
    <property type="evidence" value="ECO:0007669"/>
    <property type="project" value="UniProtKB-KW"/>
</dbReference>
<dbReference type="InterPro" id="IPR024909">
    <property type="entry name" value="Cys-tRNA/MSH_ligase"/>
</dbReference>
<dbReference type="NCBIfam" id="TIGR00435">
    <property type="entry name" value="cysS"/>
    <property type="match status" value="1"/>
</dbReference>
<keyword evidence="6" id="KW-0862">Zinc</keyword>
<organism evidence="12 13">
    <name type="scientific">Exaiptasia diaphana</name>
    <name type="common">Tropical sea anemone</name>
    <name type="synonym">Aiptasia pulchella</name>
    <dbReference type="NCBI Taxonomy" id="2652724"/>
    <lineage>
        <taxon>Eukaryota</taxon>
        <taxon>Metazoa</taxon>
        <taxon>Cnidaria</taxon>
        <taxon>Anthozoa</taxon>
        <taxon>Hexacorallia</taxon>
        <taxon>Actiniaria</taxon>
        <taxon>Aiptasiidae</taxon>
        <taxon>Exaiptasia</taxon>
    </lineage>
</organism>
<keyword evidence="8" id="KW-0648">Protein biosynthesis</keyword>
<evidence type="ECO:0000256" key="10">
    <source>
        <dbReference type="ARBA" id="ARBA00031499"/>
    </source>
</evidence>
<dbReference type="InterPro" id="IPR032678">
    <property type="entry name" value="tRNA-synt_1_cat_dom"/>
</dbReference>
<dbReference type="PRINTS" id="PR00983">
    <property type="entry name" value="TRNASYNTHCYS"/>
</dbReference>
<evidence type="ECO:0000256" key="9">
    <source>
        <dbReference type="ARBA" id="ARBA00023146"/>
    </source>
</evidence>
<evidence type="ECO:0000256" key="6">
    <source>
        <dbReference type="ARBA" id="ARBA00022833"/>
    </source>
</evidence>
<dbReference type="AlphaFoldDB" id="A0A913XPX1"/>
<dbReference type="Pfam" id="PF01406">
    <property type="entry name" value="tRNA-synt_1e"/>
    <property type="match status" value="1"/>
</dbReference>
<keyword evidence="7" id="KW-0067">ATP-binding</keyword>
<evidence type="ECO:0000256" key="2">
    <source>
        <dbReference type="ARBA" id="ARBA00012832"/>
    </source>
</evidence>
<dbReference type="EnsemblMetazoa" id="XM_021051771.1">
    <property type="protein sequence ID" value="XP_020907430.1"/>
    <property type="gene ID" value="LOC110245488"/>
</dbReference>
<evidence type="ECO:0000313" key="13">
    <source>
        <dbReference type="Proteomes" id="UP000887567"/>
    </source>
</evidence>
<evidence type="ECO:0000256" key="4">
    <source>
        <dbReference type="ARBA" id="ARBA00022723"/>
    </source>
</evidence>
<dbReference type="PANTHER" id="PTHR10890:SF32">
    <property type="entry name" value="CYSTEINE--TRNA LIGASE, CHLOROPLASTIC_MITOCHONDRIAL-LIKE"/>
    <property type="match status" value="1"/>
</dbReference>
<keyword evidence="4" id="KW-0479">Metal-binding</keyword>
<evidence type="ECO:0000256" key="8">
    <source>
        <dbReference type="ARBA" id="ARBA00022917"/>
    </source>
</evidence>
<dbReference type="HAMAP" id="MF_00041">
    <property type="entry name" value="Cys_tRNA_synth"/>
    <property type="match status" value="1"/>
</dbReference>
<dbReference type="KEGG" id="epa:110245488"/>
<evidence type="ECO:0000256" key="3">
    <source>
        <dbReference type="ARBA" id="ARBA00022598"/>
    </source>
</evidence>
<dbReference type="InterPro" id="IPR015803">
    <property type="entry name" value="Cys-tRNA-ligase"/>
</dbReference>
<evidence type="ECO:0000256" key="7">
    <source>
        <dbReference type="ARBA" id="ARBA00022840"/>
    </source>
</evidence>
<dbReference type="GO" id="GO:0046872">
    <property type="term" value="F:metal ion binding"/>
    <property type="evidence" value="ECO:0007669"/>
    <property type="project" value="UniProtKB-KW"/>
</dbReference>
<proteinExistence type="inferred from homology"/>
<dbReference type="OrthoDB" id="438179at2759"/>
<evidence type="ECO:0000259" key="11">
    <source>
        <dbReference type="Pfam" id="PF01406"/>
    </source>
</evidence>
<name>A0A913XPX1_EXADI</name>
<dbReference type="EC" id="6.1.1.16" evidence="2"/>
<keyword evidence="9" id="KW-0030">Aminoacyl-tRNA synthetase</keyword>
<evidence type="ECO:0000313" key="12">
    <source>
        <dbReference type="EnsemblMetazoa" id="XP_020907430.1"/>
    </source>
</evidence>
<dbReference type="OMA" id="GWHAECA"/>
<dbReference type="SUPFAM" id="SSF52374">
    <property type="entry name" value="Nucleotidylyl transferase"/>
    <property type="match status" value="1"/>
</dbReference>
<evidence type="ECO:0000256" key="5">
    <source>
        <dbReference type="ARBA" id="ARBA00022741"/>
    </source>
</evidence>
<dbReference type="Proteomes" id="UP000887567">
    <property type="component" value="Unplaced"/>
</dbReference>
<feature type="domain" description="tRNA synthetases class I catalytic" evidence="11">
    <location>
        <begin position="21"/>
        <end position="352"/>
    </location>
</feature>
<dbReference type="Gene3D" id="3.40.50.620">
    <property type="entry name" value="HUPs"/>
    <property type="match status" value="1"/>
</dbReference>
<dbReference type="PANTHER" id="PTHR10890">
    <property type="entry name" value="CYSTEINYL-TRNA SYNTHETASE"/>
    <property type="match status" value="1"/>
</dbReference>
<sequence>MLKIYNSQTRQKEEFIPLDRESGRVGMYYCGPTVYDSLHLGHARAAIVPDMVRRYIEHKGYVVRYVANFTDVDDKIIKRAIRENRNWREITVTYMDEYQRLMAAVGNRPVDVHPRATDHVPEMLDLVQRLLDTDNAYVASNGDVYFDTHSFDRYLALSNRNLEDQESGRSGRLSEDELSVKKNSADFILWKLLTNDSEDFRAHPEHVPGWDSPWGRGRPGWHLECSALSRHYLGMPFDIHGGGQDLLFPHHENEKAQNDCAYCDELSGGDSVRYWIHNGFITVKVETEQEAEDEHTVDGQSKMSKSLGNVKWLKDMIWPDGPFDPMVVRMLMLQSHYRSPLQFSTDLMDQSQARVERIYST</sequence>
<dbReference type="GO" id="GO:0006423">
    <property type="term" value="P:cysteinyl-tRNA aminoacylation"/>
    <property type="evidence" value="ECO:0007669"/>
    <property type="project" value="InterPro"/>
</dbReference>
<keyword evidence="3" id="KW-0436">Ligase</keyword>
<comment type="cofactor">
    <cofactor evidence="1">
        <name>Zn(2+)</name>
        <dbReference type="ChEBI" id="CHEBI:29105"/>
    </cofactor>
</comment>